<dbReference type="InterPro" id="IPR014048">
    <property type="entry name" value="MethylDNA_cys_MeTrfase_DNA-bd"/>
</dbReference>
<reference evidence="3" key="1">
    <citation type="submission" date="2020-02" db="EMBL/GenBank/DDBJ databases">
        <authorList>
            <person name="Meier V. D."/>
        </authorList>
    </citation>
    <scope>NUCLEOTIDE SEQUENCE</scope>
    <source>
        <strain evidence="3">AVDCRST_MAG53</strain>
    </source>
</reference>
<dbReference type="EMBL" id="CADCVR010000090">
    <property type="protein sequence ID" value="CAA9514706.1"/>
    <property type="molecule type" value="Genomic_DNA"/>
</dbReference>
<evidence type="ECO:0000259" key="2">
    <source>
        <dbReference type="Pfam" id="PF01035"/>
    </source>
</evidence>
<dbReference type="SUPFAM" id="SSF46767">
    <property type="entry name" value="Methylated DNA-protein cysteine methyltransferase, C-terminal domain"/>
    <property type="match status" value="1"/>
</dbReference>
<protein>
    <recommendedName>
        <fullName evidence="2">Methylated-DNA-[protein]-cysteine S-methyltransferase DNA binding domain-containing protein</fullName>
    </recommendedName>
</protein>
<dbReference type="Gene3D" id="1.10.10.10">
    <property type="entry name" value="Winged helix-like DNA-binding domain superfamily/Winged helix DNA-binding domain"/>
    <property type="match status" value="1"/>
</dbReference>
<gene>
    <name evidence="3" type="ORF">AVDCRST_MAG53-3011</name>
</gene>
<keyword evidence="1" id="KW-0227">DNA damage</keyword>
<organism evidence="3">
    <name type="scientific">uncultured Solirubrobacteraceae bacterium</name>
    <dbReference type="NCBI Taxonomy" id="1162706"/>
    <lineage>
        <taxon>Bacteria</taxon>
        <taxon>Bacillati</taxon>
        <taxon>Actinomycetota</taxon>
        <taxon>Thermoleophilia</taxon>
        <taxon>Solirubrobacterales</taxon>
        <taxon>Solirubrobacteraceae</taxon>
        <taxon>environmental samples</taxon>
    </lineage>
</organism>
<dbReference type="Pfam" id="PF01035">
    <property type="entry name" value="DNA_binding_1"/>
    <property type="match status" value="1"/>
</dbReference>
<evidence type="ECO:0000256" key="1">
    <source>
        <dbReference type="ARBA" id="ARBA00022763"/>
    </source>
</evidence>
<dbReference type="GO" id="GO:0006281">
    <property type="term" value="P:DNA repair"/>
    <property type="evidence" value="ECO:0007669"/>
    <property type="project" value="InterPro"/>
</dbReference>
<accession>A0A6J4T5R4</accession>
<dbReference type="GO" id="GO:0003824">
    <property type="term" value="F:catalytic activity"/>
    <property type="evidence" value="ECO:0007669"/>
    <property type="project" value="InterPro"/>
</dbReference>
<dbReference type="InterPro" id="IPR036388">
    <property type="entry name" value="WH-like_DNA-bd_sf"/>
</dbReference>
<dbReference type="InterPro" id="IPR036217">
    <property type="entry name" value="MethylDNA_cys_MeTrfase_DNAb"/>
</dbReference>
<evidence type="ECO:0000313" key="3">
    <source>
        <dbReference type="EMBL" id="CAA9514706.1"/>
    </source>
</evidence>
<feature type="domain" description="Methylated-DNA-[protein]-cysteine S-methyltransferase DNA binding" evidence="2">
    <location>
        <begin position="6"/>
        <end position="80"/>
    </location>
</feature>
<proteinExistence type="predicted"/>
<sequence length="126" mass="13388">MDDETLLAVVGGIPEGCWMSYADVCAAAGGSARQALALNGRLSRLKCHGAWRVLKANGTIAPTALGAPERVRELLLAEGVAFEGGKARPEQRIRPAEGVAAEAAAREAAEVRRTEERSRRVVREVP</sequence>
<name>A0A6J4T5R4_9ACTN</name>
<dbReference type="AlphaFoldDB" id="A0A6J4T5R4"/>